<protein>
    <submittedName>
        <fullName evidence="1">Uncharacterized protein</fullName>
    </submittedName>
</protein>
<comment type="caution">
    <text evidence="1">The sequence shown here is derived from an EMBL/GenBank/DDBJ whole genome shotgun (WGS) entry which is preliminary data.</text>
</comment>
<reference evidence="1" key="1">
    <citation type="journal article" date="2021" name="New Phytol.">
        <title>Evolutionary innovations through gain and loss of genes in the ectomycorrhizal Boletales.</title>
        <authorList>
            <person name="Wu G."/>
            <person name="Miyauchi S."/>
            <person name="Morin E."/>
            <person name="Kuo A."/>
            <person name="Drula E."/>
            <person name="Varga T."/>
            <person name="Kohler A."/>
            <person name="Feng B."/>
            <person name="Cao Y."/>
            <person name="Lipzen A."/>
            <person name="Daum C."/>
            <person name="Hundley H."/>
            <person name="Pangilinan J."/>
            <person name="Johnson J."/>
            <person name="Barry K."/>
            <person name="LaButti K."/>
            <person name="Ng V."/>
            <person name="Ahrendt S."/>
            <person name="Min B."/>
            <person name="Choi I.G."/>
            <person name="Park H."/>
            <person name="Plett J.M."/>
            <person name="Magnuson J."/>
            <person name="Spatafora J.W."/>
            <person name="Nagy L.G."/>
            <person name="Henrissat B."/>
            <person name="Grigoriev I.V."/>
            <person name="Yang Z.L."/>
            <person name="Xu J."/>
            <person name="Martin F.M."/>
        </authorList>
    </citation>
    <scope>NUCLEOTIDE SEQUENCE</scope>
    <source>
        <strain evidence="1">KUC20120723A-06</strain>
    </source>
</reference>
<dbReference type="EMBL" id="MU266357">
    <property type="protein sequence ID" value="KAH7928119.1"/>
    <property type="molecule type" value="Genomic_DNA"/>
</dbReference>
<sequence length="99" mass="11559">MSPISVQLCMQYSSIALLYYDYTLTFPSEVKYMWRTKFRISTFLYVCCRYALLANVLYLLAIVHVVDKVPVYCSINIHKLMHRFSVRAFAALLTPCSPF</sequence>
<proteinExistence type="predicted"/>
<dbReference type="Proteomes" id="UP000790709">
    <property type="component" value="Unassembled WGS sequence"/>
</dbReference>
<evidence type="ECO:0000313" key="1">
    <source>
        <dbReference type="EMBL" id="KAH7928119.1"/>
    </source>
</evidence>
<name>A0ACB8BR05_9AGAM</name>
<gene>
    <name evidence="1" type="ORF">BV22DRAFT_231290</name>
</gene>
<keyword evidence="2" id="KW-1185">Reference proteome</keyword>
<accession>A0ACB8BR05</accession>
<organism evidence="1 2">
    <name type="scientific">Leucogyrophana mollusca</name>
    <dbReference type="NCBI Taxonomy" id="85980"/>
    <lineage>
        <taxon>Eukaryota</taxon>
        <taxon>Fungi</taxon>
        <taxon>Dikarya</taxon>
        <taxon>Basidiomycota</taxon>
        <taxon>Agaricomycotina</taxon>
        <taxon>Agaricomycetes</taxon>
        <taxon>Agaricomycetidae</taxon>
        <taxon>Boletales</taxon>
        <taxon>Boletales incertae sedis</taxon>
        <taxon>Leucogyrophana</taxon>
    </lineage>
</organism>
<evidence type="ECO:0000313" key="2">
    <source>
        <dbReference type="Proteomes" id="UP000790709"/>
    </source>
</evidence>